<dbReference type="PANTHER" id="PTHR33946:SF4">
    <property type="entry name" value="COAGULATION FACTOR XI"/>
    <property type="match status" value="1"/>
</dbReference>
<evidence type="ECO:0000256" key="1">
    <source>
        <dbReference type="SAM" id="MobiDB-lite"/>
    </source>
</evidence>
<proteinExistence type="predicted"/>
<dbReference type="Proteomes" id="UP000002640">
    <property type="component" value="Unassembled WGS sequence"/>
</dbReference>
<gene>
    <name evidence="4" type="ORF">PHYSODRAFT_329334</name>
</gene>
<evidence type="ECO:0000313" key="5">
    <source>
        <dbReference type="Proteomes" id="UP000002640"/>
    </source>
</evidence>
<feature type="region of interest" description="Disordered" evidence="1">
    <location>
        <begin position="379"/>
        <end position="409"/>
    </location>
</feature>
<dbReference type="OMA" id="ATHGCKR"/>
<dbReference type="GeneID" id="20645934"/>
<dbReference type="EMBL" id="JH159153">
    <property type="protein sequence ID" value="EGZ21376.1"/>
    <property type="molecule type" value="Genomic_DNA"/>
</dbReference>
<organism evidence="4 5">
    <name type="scientific">Phytophthora sojae (strain P6497)</name>
    <name type="common">Soybean stem and root rot agent</name>
    <name type="synonym">Phytophthora megasperma f. sp. glycines</name>
    <dbReference type="NCBI Taxonomy" id="1094619"/>
    <lineage>
        <taxon>Eukaryota</taxon>
        <taxon>Sar</taxon>
        <taxon>Stramenopiles</taxon>
        <taxon>Oomycota</taxon>
        <taxon>Peronosporomycetes</taxon>
        <taxon>Peronosporales</taxon>
        <taxon>Peronosporaceae</taxon>
        <taxon>Phytophthora</taxon>
    </lineage>
</organism>
<dbReference type="PANTHER" id="PTHR33946">
    <property type="match status" value="1"/>
</dbReference>
<keyword evidence="3" id="KW-0732">Signal</keyword>
<feature type="chain" id="PRO_5003471660" evidence="3">
    <location>
        <begin position="20"/>
        <end position="437"/>
    </location>
</feature>
<dbReference type="AlphaFoldDB" id="G4Z241"/>
<dbReference type="InParanoid" id="G4Z241"/>
<dbReference type="RefSeq" id="XP_009524093.1">
    <property type="nucleotide sequence ID" value="XM_009525798.1"/>
</dbReference>
<dbReference type="STRING" id="1094619.G4Z241"/>
<protein>
    <submittedName>
        <fullName evidence="4">Uncharacterized protein</fullName>
    </submittedName>
</protein>
<feature type="compositionally biased region" description="Low complexity" evidence="1">
    <location>
        <begin position="383"/>
        <end position="409"/>
    </location>
</feature>
<dbReference type="KEGG" id="psoj:PHYSODRAFT_329334"/>
<sequence>MKVFVPIVVAAVTFSPASGATEWIDALTPIKNDDAYHMSYVHMVHARVQSDAPLSNDTMGAFGSKYYDTAEEQFRGLLDTVNTASVEGALMYVQAEGIDYRVRNETGTCKRKNNIKYVVFYDIVFAQTNETLAEYESEYGPFLAMDGDRCNQVHGTESEECLSLNGDATLGVPNVGPFIGGQQENDRPARATPTCRASTRQGLCNMNTLPDGITCTYNYRVLGYVPLDDVVGITAMPNSAKTGTYANFSEFCLDGGIEFKTNTDGAVLDNIDFWDNPLDTDANTARAQTLLDTYETLLSTKTSTQISSEVIGHMTALPTVDDLVAENPPCYKNIKECAEATHGCKRDLYGQVCTVCTNDSAGCEKVQDEFAFPTLAKGTVPEASSSSSSATGSSTTDDTTPTLTPTTASASTTWGAANAALTIGALVASFGLTFLMA</sequence>
<feature type="transmembrane region" description="Helical" evidence="2">
    <location>
        <begin position="414"/>
        <end position="435"/>
    </location>
</feature>
<accession>G4Z241</accession>
<keyword evidence="2" id="KW-0812">Transmembrane</keyword>
<reference evidence="4 5" key="1">
    <citation type="journal article" date="2006" name="Science">
        <title>Phytophthora genome sequences uncover evolutionary origins and mechanisms of pathogenesis.</title>
        <authorList>
            <person name="Tyler B.M."/>
            <person name="Tripathy S."/>
            <person name="Zhang X."/>
            <person name="Dehal P."/>
            <person name="Jiang R.H."/>
            <person name="Aerts A."/>
            <person name="Arredondo F.D."/>
            <person name="Baxter L."/>
            <person name="Bensasson D."/>
            <person name="Beynon J.L."/>
            <person name="Chapman J."/>
            <person name="Damasceno C.M."/>
            <person name="Dorrance A.E."/>
            <person name="Dou D."/>
            <person name="Dickerman A.W."/>
            <person name="Dubchak I.L."/>
            <person name="Garbelotto M."/>
            <person name="Gijzen M."/>
            <person name="Gordon S.G."/>
            <person name="Govers F."/>
            <person name="Grunwald N.J."/>
            <person name="Huang W."/>
            <person name="Ivors K.L."/>
            <person name="Jones R.W."/>
            <person name="Kamoun S."/>
            <person name="Krampis K."/>
            <person name="Lamour K.H."/>
            <person name="Lee M.K."/>
            <person name="McDonald W.H."/>
            <person name="Medina M."/>
            <person name="Meijer H.J."/>
            <person name="Nordberg E.K."/>
            <person name="Maclean D.J."/>
            <person name="Ospina-Giraldo M.D."/>
            <person name="Morris P.F."/>
            <person name="Phuntumart V."/>
            <person name="Putnam N.H."/>
            <person name="Rash S."/>
            <person name="Rose J.K."/>
            <person name="Sakihama Y."/>
            <person name="Salamov A.A."/>
            <person name="Savidor A."/>
            <person name="Scheuring C.F."/>
            <person name="Smith B.M."/>
            <person name="Sobral B.W."/>
            <person name="Terry A."/>
            <person name="Torto-Alalibo T.A."/>
            <person name="Win J."/>
            <person name="Xu Z."/>
            <person name="Zhang H."/>
            <person name="Grigoriev I.V."/>
            <person name="Rokhsar D.S."/>
            <person name="Boore J.L."/>
        </authorList>
    </citation>
    <scope>NUCLEOTIDE SEQUENCE [LARGE SCALE GENOMIC DNA]</scope>
    <source>
        <strain evidence="4 5">P6497</strain>
    </source>
</reference>
<keyword evidence="2" id="KW-1133">Transmembrane helix</keyword>
<evidence type="ECO:0000256" key="2">
    <source>
        <dbReference type="SAM" id="Phobius"/>
    </source>
</evidence>
<keyword evidence="2" id="KW-0472">Membrane</keyword>
<feature type="signal peptide" evidence="3">
    <location>
        <begin position="1"/>
        <end position="19"/>
    </location>
</feature>
<evidence type="ECO:0000313" key="4">
    <source>
        <dbReference type="EMBL" id="EGZ21376.1"/>
    </source>
</evidence>
<evidence type="ECO:0000256" key="3">
    <source>
        <dbReference type="SAM" id="SignalP"/>
    </source>
</evidence>
<keyword evidence="5" id="KW-1185">Reference proteome</keyword>
<name>G4Z241_PHYSP</name>